<dbReference type="GeneTree" id="ENSGT00940000160104"/>
<reference evidence="18" key="1">
    <citation type="submission" date="2011-12" db="EMBL/GenBank/DDBJ databases">
        <title>The Draft Genome of Lepisosteus oculatus.</title>
        <authorList>
            <consortium name="The Broad Institute Genome Assembly &amp; Analysis Group"/>
            <consortium name="Computational R&amp;D Group"/>
            <consortium name="and Sequencing Platform"/>
            <person name="Di Palma F."/>
            <person name="Alfoldi J."/>
            <person name="Johnson J."/>
            <person name="Berlin A."/>
            <person name="Gnerre S."/>
            <person name="Jaffe D."/>
            <person name="MacCallum I."/>
            <person name="Young S."/>
            <person name="Walker B.J."/>
            <person name="Lander E.S."/>
            <person name="Lindblad-Toh K."/>
        </authorList>
    </citation>
    <scope>NUCLEOTIDE SEQUENCE [LARGE SCALE GENOMIC DNA]</scope>
</reference>
<dbReference type="EMBL" id="AHAT01031321">
    <property type="status" value="NOT_ANNOTATED_CDS"/>
    <property type="molecule type" value="Genomic_DNA"/>
</dbReference>
<organism evidence="17 18">
    <name type="scientific">Lepisosteus oculatus</name>
    <name type="common">Spotted gar</name>
    <dbReference type="NCBI Taxonomy" id="7918"/>
    <lineage>
        <taxon>Eukaryota</taxon>
        <taxon>Metazoa</taxon>
        <taxon>Chordata</taxon>
        <taxon>Craniata</taxon>
        <taxon>Vertebrata</taxon>
        <taxon>Euteleostomi</taxon>
        <taxon>Actinopterygii</taxon>
        <taxon>Neopterygii</taxon>
        <taxon>Holostei</taxon>
        <taxon>Semionotiformes</taxon>
        <taxon>Lepisosteidae</taxon>
        <taxon>Lepisosteus</taxon>
    </lineage>
</organism>
<feature type="domain" description="CUB" evidence="14">
    <location>
        <begin position="225"/>
        <end position="334"/>
    </location>
</feature>
<dbReference type="InterPro" id="IPR009003">
    <property type="entry name" value="Peptidase_S1_PA"/>
</dbReference>
<evidence type="ECO:0000256" key="12">
    <source>
        <dbReference type="SAM" id="MobiDB-lite"/>
    </source>
</evidence>
<sequence>MALENGLKHLSASDVGLQREDVSTKDDEKQAQPPGTAPPCLKKKGPSKLLIAALLVVAALLVTGAGLLVWYFFDYRVRLQEPRASHHYTAAIAILNRNFSSELARHSSAIFRAEAGGVQDMVEKLVKSSDLSWYYNSTTVFAFGEGSVVAHFWLTLSVPVSQSEKVTVSRVNNSLYEALRASGTETVARQGTESESKVIDVFKATFGFFFSCSVIKYTFPPGLGCYRYDSVGTEDFQALRSPDSQHPSCLWHIHVPPGHQVELRLEWALPECRDRLAVYDSIAPSDSQLITSLYGCSRQEPVVLVMSSGGVMSVVWKQGLYSYYDPFFLFVRARPNQVCSGNITLESVLGVQGNIRTPFYPSYYPPNTFCTWHFRVPSVQYGLTLHFEGYELSRANYNQPCTQGQWVIQNRRLCGTRVLRPYAERLFLLSPSTTVAMTSQVSLTGPGVQVLYSLFNQSDPCPGQFLCTLNGLCVPACDGIKDCPDELDERNCVCTAKYQCPEDSQCLDHYKVCDEHLDCLNGMDEENCTQAVDCTRTTYVCSDGTCIKKPNPQCDFITDCPDLSDEKNCECGLQQFTSRVVGGTNSTEGEWPWQASLQVKGRHLCGGALISSQWVVSAAHCFQDDSLAFPSQWTVYLGKLRLDQSSKSEMSFRVQEIHTHHYYDDETHDYDLALLRLDKPIFLTTVAQPACLPAPTHLLEPGILCWVTGWGAKKEGGDLSFKIGIIFLLWTAFATFILLGPVSSILQKVDVRLISQDICNRSYRYQISPRMLCAGYPDGKKDACQGDSGGPLVCKEPSGRWFLAGVVSWGVGCGRPNYYGVYTRITKMTDWIKEVTS</sequence>
<reference evidence="17" key="3">
    <citation type="submission" date="2025-09" db="UniProtKB">
        <authorList>
            <consortium name="Ensembl"/>
        </authorList>
    </citation>
    <scope>IDENTIFICATION</scope>
</reference>
<evidence type="ECO:0000259" key="15">
    <source>
        <dbReference type="PROSITE" id="PS50024"/>
    </source>
</evidence>
<dbReference type="CDD" id="cd00112">
    <property type="entry name" value="LDLa"/>
    <property type="match status" value="3"/>
</dbReference>
<dbReference type="PRINTS" id="PR00722">
    <property type="entry name" value="CHYMOTRYPSIN"/>
</dbReference>
<feature type="domain" description="CUB" evidence="14">
    <location>
        <begin position="339"/>
        <end position="455"/>
    </location>
</feature>
<evidence type="ECO:0000256" key="5">
    <source>
        <dbReference type="ARBA" id="ARBA00022825"/>
    </source>
</evidence>
<dbReference type="SUPFAM" id="SSF82671">
    <property type="entry name" value="SEA domain"/>
    <property type="match status" value="1"/>
</dbReference>
<dbReference type="GO" id="GO:0005886">
    <property type="term" value="C:plasma membrane"/>
    <property type="evidence" value="ECO:0000318"/>
    <property type="project" value="GO_Central"/>
</dbReference>
<keyword evidence="2 11" id="KW-0645">Protease</keyword>
<dbReference type="EMBL" id="AHAT01031320">
    <property type="status" value="NOT_ANNOTATED_CDS"/>
    <property type="molecule type" value="Genomic_DNA"/>
</dbReference>
<dbReference type="PANTHER" id="PTHR24252:SF20">
    <property type="entry name" value="LOW QUALITY PROTEIN: TRANSMEMBRANE PROTEASE SERINE 6"/>
    <property type="match status" value="1"/>
</dbReference>
<comment type="caution">
    <text evidence="10">Lacks conserved residue(s) required for the propagation of feature annotation.</text>
</comment>
<evidence type="ECO:0000256" key="8">
    <source>
        <dbReference type="ARBA" id="ARBA00023136"/>
    </source>
</evidence>
<keyword evidence="18" id="KW-1185">Reference proteome</keyword>
<evidence type="ECO:0000256" key="1">
    <source>
        <dbReference type="ARBA" id="ARBA00004606"/>
    </source>
</evidence>
<dbReference type="FunFam" id="2.40.10.10:FF:000003">
    <property type="entry name" value="Transmembrane serine protease 3"/>
    <property type="match status" value="1"/>
</dbReference>
<dbReference type="Gene3D" id="2.40.10.10">
    <property type="entry name" value="Trypsin-like serine proteases"/>
    <property type="match status" value="1"/>
</dbReference>
<proteinExistence type="predicted"/>
<accession>W5MZC1</accession>
<dbReference type="Gene3D" id="3.30.70.960">
    <property type="entry name" value="SEA domain"/>
    <property type="match status" value="1"/>
</dbReference>
<keyword evidence="3 13" id="KW-0812">Transmembrane</keyword>
<evidence type="ECO:0000259" key="16">
    <source>
        <dbReference type="PROSITE" id="PS50240"/>
    </source>
</evidence>
<feature type="disulfide bond" evidence="10">
    <location>
        <begin position="513"/>
        <end position="528"/>
    </location>
</feature>
<keyword evidence="8 13" id="KW-0472">Membrane</keyword>
<dbReference type="InterPro" id="IPR001254">
    <property type="entry name" value="Trypsin_dom"/>
</dbReference>
<feature type="compositionally biased region" description="Basic and acidic residues" evidence="12">
    <location>
        <begin position="17"/>
        <end position="30"/>
    </location>
</feature>
<dbReference type="GO" id="GO:0006508">
    <property type="term" value="P:proteolysis"/>
    <property type="evidence" value="ECO:0007669"/>
    <property type="project" value="UniProtKB-KW"/>
</dbReference>
<evidence type="ECO:0000256" key="7">
    <source>
        <dbReference type="ARBA" id="ARBA00022989"/>
    </source>
</evidence>
<keyword evidence="5 11" id="KW-0720">Serine protease</keyword>
<dbReference type="Pfam" id="PF00089">
    <property type="entry name" value="Trypsin"/>
    <property type="match status" value="2"/>
</dbReference>
<keyword evidence="4 11" id="KW-0378">Hydrolase</keyword>
<evidence type="ECO:0000313" key="18">
    <source>
        <dbReference type="Proteomes" id="UP000018468"/>
    </source>
</evidence>
<dbReference type="SUPFAM" id="SSF49854">
    <property type="entry name" value="Spermadhesin, CUB domain"/>
    <property type="match status" value="2"/>
</dbReference>
<protein>
    <submittedName>
        <fullName evidence="17">Transmembrane serine protease 6</fullName>
    </submittedName>
</protein>
<dbReference type="SUPFAM" id="SSF50494">
    <property type="entry name" value="Trypsin-like serine proteases"/>
    <property type="match status" value="1"/>
</dbReference>
<evidence type="ECO:0000256" key="11">
    <source>
        <dbReference type="RuleBase" id="RU363034"/>
    </source>
</evidence>
<feature type="domain" description="Peptidase S1" evidence="16">
    <location>
        <begin position="580"/>
        <end position="837"/>
    </location>
</feature>
<keyword evidence="7 13" id="KW-1133">Transmembrane helix</keyword>
<dbReference type="InterPro" id="IPR036055">
    <property type="entry name" value="LDL_receptor-like_sf"/>
</dbReference>
<dbReference type="SMART" id="SM00192">
    <property type="entry name" value="LDLa"/>
    <property type="match status" value="3"/>
</dbReference>
<feature type="disulfide bond" evidence="10">
    <location>
        <begin position="554"/>
        <end position="569"/>
    </location>
</feature>
<dbReference type="Pfam" id="PF00057">
    <property type="entry name" value="Ldl_recept_a"/>
    <property type="match status" value="1"/>
</dbReference>
<dbReference type="PROSITE" id="PS01180">
    <property type="entry name" value="CUB"/>
    <property type="match status" value="2"/>
</dbReference>
<dbReference type="InterPro" id="IPR043504">
    <property type="entry name" value="Peptidase_S1_PA_chymotrypsin"/>
</dbReference>
<evidence type="ECO:0000256" key="3">
    <source>
        <dbReference type="ARBA" id="ARBA00022692"/>
    </source>
</evidence>
<dbReference type="PROSITE" id="PS50068">
    <property type="entry name" value="LDLRA_2"/>
    <property type="match status" value="3"/>
</dbReference>
<feature type="transmembrane region" description="Helical" evidence="13">
    <location>
        <begin position="49"/>
        <end position="73"/>
    </location>
</feature>
<dbReference type="SMART" id="SM00020">
    <property type="entry name" value="Tryp_SPc"/>
    <property type="match status" value="1"/>
</dbReference>
<keyword evidence="6" id="KW-0735">Signal-anchor</keyword>
<feature type="domain" description="SEA" evidence="15">
    <location>
        <begin position="84"/>
        <end position="206"/>
    </location>
</feature>
<keyword evidence="9 10" id="KW-1015">Disulfide bond</keyword>
<feature type="disulfide bond" evidence="10">
    <location>
        <begin position="494"/>
        <end position="506"/>
    </location>
</feature>
<feature type="region of interest" description="Disordered" evidence="12">
    <location>
        <begin position="1"/>
        <end position="40"/>
    </location>
</feature>
<dbReference type="InterPro" id="IPR000082">
    <property type="entry name" value="SEA_dom"/>
</dbReference>
<dbReference type="GO" id="GO:0004252">
    <property type="term" value="F:serine-type endopeptidase activity"/>
    <property type="evidence" value="ECO:0007669"/>
    <property type="project" value="InterPro"/>
</dbReference>
<dbReference type="FunFam" id="2.60.120.290:FF:000027">
    <property type="entry name" value="Transmembrane serine protease 6"/>
    <property type="match status" value="1"/>
</dbReference>
<dbReference type="Gene3D" id="4.10.400.10">
    <property type="entry name" value="Low-density Lipoprotein Receptor"/>
    <property type="match status" value="3"/>
</dbReference>
<dbReference type="eggNOG" id="KOG3627">
    <property type="taxonomic scope" value="Eukaryota"/>
</dbReference>
<dbReference type="InterPro" id="IPR001314">
    <property type="entry name" value="Peptidase_S1A"/>
</dbReference>
<dbReference type="InterPro" id="IPR036364">
    <property type="entry name" value="SEA_dom_sf"/>
</dbReference>
<comment type="subcellular location">
    <subcellularLocation>
        <location evidence="1">Membrane</location>
        <topology evidence="1">Single-pass type II membrane protein</topology>
    </subcellularLocation>
</comment>
<evidence type="ECO:0000256" key="4">
    <source>
        <dbReference type="ARBA" id="ARBA00022801"/>
    </source>
</evidence>
<dbReference type="PROSITE" id="PS00135">
    <property type="entry name" value="TRYPSIN_SER"/>
    <property type="match status" value="1"/>
</dbReference>
<dbReference type="CDD" id="cd00041">
    <property type="entry name" value="CUB"/>
    <property type="match status" value="1"/>
</dbReference>
<dbReference type="EMBL" id="AHAT01031319">
    <property type="status" value="NOT_ANNOTATED_CDS"/>
    <property type="molecule type" value="Genomic_DNA"/>
</dbReference>
<name>W5MZC1_LEPOC</name>
<dbReference type="InterPro" id="IPR002172">
    <property type="entry name" value="LDrepeatLR_classA_rpt"/>
</dbReference>
<feature type="disulfide bond" evidence="10">
    <location>
        <begin position="477"/>
        <end position="492"/>
    </location>
</feature>
<dbReference type="Proteomes" id="UP000018468">
    <property type="component" value="Linkage group LG12"/>
</dbReference>
<dbReference type="OMA" id="WFALQIP"/>
<dbReference type="Pfam" id="PF00431">
    <property type="entry name" value="CUB"/>
    <property type="match status" value="1"/>
</dbReference>
<dbReference type="Bgee" id="ENSLOCG00000011175">
    <property type="expression patterns" value="Expressed in liver and 9 other cell types or tissues"/>
</dbReference>
<feature type="disulfide bond" evidence="10">
    <location>
        <begin position="461"/>
        <end position="473"/>
    </location>
</feature>
<dbReference type="Gene3D" id="2.60.120.290">
    <property type="entry name" value="Spermadhesin, CUB domain"/>
    <property type="match status" value="2"/>
</dbReference>
<feature type="disulfide bond" evidence="10">
    <location>
        <begin position="534"/>
        <end position="546"/>
    </location>
</feature>
<dbReference type="Pfam" id="PF01390">
    <property type="entry name" value="SEA"/>
    <property type="match status" value="1"/>
</dbReference>
<dbReference type="InterPro" id="IPR033116">
    <property type="entry name" value="TRYPSIN_SER"/>
</dbReference>
<evidence type="ECO:0000256" key="13">
    <source>
        <dbReference type="SAM" id="Phobius"/>
    </source>
</evidence>
<dbReference type="PROSITE" id="PS50024">
    <property type="entry name" value="SEA"/>
    <property type="match status" value="1"/>
</dbReference>
<dbReference type="InParanoid" id="W5MZC1"/>
<dbReference type="SMART" id="SM00042">
    <property type="entry name" value="CUB"/>
    <property type="match status" value="2"/>
</dbReference>
<dbReference type="PANTHER" id="PTHR24252">
    <property type="entry name" value="ACROSIN-RELATED"/>
    <property type="match status" value="1"/>
</dbReference>
<dbReference type="SUPFAM" id="SSF57424">
    <property type="entry name" value="LDL receptor-like module"/>
    <property type="match status" value="2"/>
</dbReference>
<dbReference type="InterPro" id="IPR000859">
    <property type="entry name" value="CUB_dom"/>
</dbReference>
<dbReference type="PROSITE" id="PS50240">
    <property type="entry name" value="TRYPSIN_DOM"/>
    <property type="match status" value="1"/>
</dbReference>
<feature type="transmembrane region" description="Helical" evidence="13">
    <location>
        <begin position="723"/>
        <end position="746"/>
    </location>
</feature>
<evidence type="ECO:0000256" key="9">
    <source>
        <dbReference type="ARBA" id="ARBA00023157"/>
    </source>
</evidence>
<dbReference type="InterPro" id="IPR018114">
    <property type="entry name" value="TRYPSIN_HIS"/>
</dbReference>
<dbReference type="InterPro" id="IPR035914">
    <property type="entry name" value="Sperma_CUB_dom_sf"/>
</dbReference>
<evidence type="ECO:0000256" key="6">
    <source>
        <dbReference type="ARBA" id="ARBA00022968"/>
    </source>
</evidence>
<evidence type="ECO:0000256" key="10">
    <source>
        <dbReference type="PROSITE-ProRule" id="PRU00124"/>
    </source>
</evidence>
<reference evidence="17" key="2">
    <citation type="submission" date="2025-08" db="UniProtKB">
        <authorList>
            <consortium name="Ensembl"/>
        </authorList>
    </citation>
    <scope>IDENTIFICATION</scope>
</reference>
<dbReference type="AlphaFoldDB" id="W5MZC1"/>
<dbReference type="PROSITE" id="PS00134">
    <property type="entry name" value="TRYPSIN_HIS"/>
    <property type="match status" value="1"/>
</dbReference>
<evidence type="ECO:0000256" key="2">
    <source>
        <dbReference type="ARBA" id="ARBA00022670"/>
    </source>
</evidence>
<dbReference type="Ensembl" id="ENSLOCT00000013759.1">
    <property type="protein sequence ID" value="ENSLOCP00000013730.1"/>
    <property type="gene ID" value="ENSLOCG00000011175.1"/>
</dbReference>
<evidence type="ECO:0000259" key="14">
    <source>
        <dbReference type="PROSITE" id="PS01180"/>
    </source>
</evidence>
<dbReference type="STRING" id="7918.ENSLOCP00000013730"/>
<dbReference type="GO" id="GO:0008236">
    <property type="term" value="F:serine-type peptidase activity"/>
    <property type="evidence" value="ECO:0000318"/>
    <property type="project" value="GO_Central"/>
</dbReference>
<dbReference type="CDD" id="cd00190">
    <property type="entry name" value="Tryp_SPc"/>
    <property type="match status" value="1"/>
</dbReference>
<evidence type="ECO:0000313" key="17">
    <source>
        <dbReference type="Ensembl" id="ENSLOCP00000013730.1"/>
    </source>
</evidence>